<sequence length="197" mass="20872">MRIEYMPSRETYPAPLIWVGVAGLEKSELPNISGAISINGRDKVDISLTLIANDVVRIQGQRIDLAVTAHGNALESPSASVFHLLVGISFAPGLIGVDWEDVCSLLAAGSKGALTSIAMGQDVIFEPLIRDLVEPLQGGVKAIIACLYLPEAKFFSSSVGVVNELIKGFEGITGEFVLGVPIVTTDLPILSLMLITD</sequence>
<protein>
    <submittedName>
        <fullName evidence="1">Uncharacterized protein</fullName>
    </submittedName>
</protein>
<keyword evidence="2" id="KW-1185">Reference proteome</keyword>
<accession>A0A679I4P8</accession>
<dbReference type="Proteomes" id="UP000463961">
    <property type="component" value="Chromosome"/>
</dbReference>
<dbReference type="RefSeq" id="WP_162049922.1">
    <property type="nucleotide sequence ID" value="NZ_AP019011.1"/>
</dbReference>
<evidence type="ECO:0000313" key="1">
    <source>
        <dbReference type="EMBL" id="BBU69357.1"/>
    </source>
</evidence>
<proteinExistence type="predicted"/>
<evidence type="ECO:0000313" key="2">
    <source>
        <dbReference type="Proteomes" id="UP000463961"/>
    </source>
</evidence>
<dbReference type="EMBL" id="AP022345">
    <property type="protein sequence ID" value="BBU69357.1"/>
    <property type="molecule type" value="Genomic_DNA"/>
</dbReference>
<organism evidence="1 2">
    <name type="scientific">Fluviibacter phosphoraccumulans</name>
    <dbReference type="NCBI Taxonomy" id="1751046"/>
    <lineage>
        <taxon>Bacteria</taxon>
        <taxon>Pseudomonadati</taxon>
        <taxon>Pseudomonadota</taxon>
        <taxon>Betaproteobacteria</taxon>
        <taxon>Rhodocyclales</taxon>
        <taxon>Fluviibacteraceae</taxon>
        <taxon>Fluviibacter</taxon>
    </lineage>
</organism>
<name>A0A679I4P8_9RHOO</name>
<reference evidence="2" key="1">
    <citation type="submission" date="2020-01" db="EMBL/GenBank/DDBJ databases">
        <title>Phosphoaccumulans saitamaens gen. nov., sp. nov., a polyphosphate accumulating bacterium isolated from surface river water.</title>
        <authorList>
            <person name="Watanabe K."/>
            <person name="Suda W."/>
        </authorList>
    </citation>
    <scope>NUCLEOTIDE SEQUENCE [LARGE SCALE GENOMIC DNA]</scope>
    <source>
        <strain evidence="2">ICHIAU1</strain>
    </source>
</reference>
<gene>
    <name evidence="1" type="ORF">ICHIAU1_16400</name>
</gene>
<dbReference type="AlphaFoldDB" id="A0A679I4P8"/>